<keyword evidence="3" id="KW-0804">Transcription</keyword>
<protein>
    <submittedName>
        <fullName evidence="5">Salmolysin</fullName>
    </submittedName>
</protein>
<evidence type="ECO:0000313" key="6">
    <source>
        <dbReference type="Proteomes" id="UP000306509"/>
    </source>
</evidence>
<dbReference type="PRINTS" id="PR00598">
    <property type="entry name" value="HTHMARR"/>
</dbReference>
<dbReference type="Pfam" id="PF01047">
    <property type="entry name" value="MarR"/>
    <property type="match status" value="1"/>
</dbReference>
<dbReference type="PROSITE" id="PS50995">
    <property type="entry name" value="HTH_MARR_2"/>
    <property type="match status" value="1"/>
</dbReference>
<dbReference type="InterPro" id="IPR036388">
    <property type="entry name" value="WH-like_DNA-bd_sf"/>
</dbReference>
<dbReference type="AlphaFoldDB" id="A0A4U8Q600"/>
<dbReference type="InterPro" id="IPR036390">
    <property type="entry name" value="WH_DNA-bd_sf"/>
</dbReference>
<name>A0A4U8Q600_9FIRM</name>
<dbReference type="STRING" id="180332.GCA_000797495_04594"/>
<dbReference type="Gene3D" id="1.10.10.10">
    <property type="entry name" value="Winged helix-like DNA-binding domain superfamily/Winged helix DNA-binding domain"/>
    <property type="match status" value="1"/>
</dbReference>
<dbReference type="PANTHER" id="PTHR42756:SF1">
    <property type="entry name" value="TRANSCRIPTIONAL REPRESSOR OF EMRAB OPERON"/>
    <property type="match status" value="1"/>
</dbReference>
<keyword evidence="6" id="KW-1185">Reference proteome</keyword>
<dbReference type="CDD" id="cd00090">
    <property type="entry name" value="HTH_ARSR"/>
    <property type="match status" value="1"/>
</dbReference>
<evidence type="ECO:0000259" key="4">
    <source>
        <dbReference type="PROSITE" id="PS50995"/>
    </source>
</evidence>
<dbReference type="GO" id="GO:0003677">
    <property type="term" value="F:DNA binding"/>
    <property type="evidence" value="ECO:0007669"/>
    <property type="project" value="UniProtKB-KW"/>
</dbReference>
<dbReference type="PROSITE" id="PS01117">
    <property type="entry name" value="HTH_MARR_1"/>
    <property type="match status" value="1"/>
</dbReference>
<dbReference type="SMART" id="SM00347">
    <property type="entry name" value="HTH_MARR"/>
    <property type="match status" value="1"/>
</dbReference>
<accession>A0A4U8Q600</accession>
<evidence type="ECO:0000313" key="5">
    <source>
        <dbReference type="EMBL" id="TLC99888.1"/>
    </source>
</evidence>
<dbReference type="GO" id="GO:0003700">
    <property type="term" value="F:DNA-binding transcription factor activity"/>
    <property type="evidence" value="ECO:0007669"/>
    <property type="project" value="InterPro"/>
</dbReference>
<evidence type="ECO:0000256" key="2">
    <source>
        <dbReference type="ARBA" id="ARBA00023125"/>
    </source>
</evidence>
<keyword evidence="1" id="KW-0805">Transcription regulation</keyword>
<dbReference type="SUPFAM" id="SSF46785">
    <property type="entry name" value="Winged helix' DNA-binding domain"/>
    <property type="match status" value="1"/>
</dbReference>
<comment type="caution">
    <text evidence="5">The sequence shown here is derived from an EMBL/GenBank/DDBJ whole genome shotgun (WGS) entry which is preliminary data.</text>
</comment>
<evidence type="ECO:0000256" key="1">
    <source>
        <dbReference type="ARBA" id="ARBA00023015"/>
    </source>
</evidence>
<gene>
    <name evidence="5" type="primary">slyA_1</name>
    <name evidence="5" type="ORF">DSM106044_03274</name>
</gene>
<dbReference type="InterPro" id="IPR023187">
    <property type="entry name" value="Tscrpt_reg_MarR-type_CS"/>
</dbReference>
<dbReference type="OrthoDB" id="2063997at2"/>
<feature type="domain" description="HTH marR-type" evidence="4">
    <location>
        <begin position="3"/>
        <end position="141"/>
    </location>
</feature>
<sequence length="160" mass="18613">MSEKNLKEEFIRAAHRMRKLNMSHVFSNVSQGEFFALEMIRKCQERAGEGRGIIVSDLAKSLRVSPPAASRTLRNMEEKDLIRREVDRNDRRNTYVYLTEKGMERRDMAAKAMDDFSERVMKRMGDENVEMLISLINKMTSVMEEELEDSGKGDKDEETL</sequence>
<evidence type="ECO:0000256" key="3">
    <source>
        <dbReference type="ARBA" id="ARBA00023163"/>
    </source>
</evidence>
<reference evidence="5 6" key="1">
    <citation type="journal article" date="2019" name="Anaerobe">
        <title>Detection of Robinsoniella peoriensis in multiple bone samples of a trauma patient.</title>
        <authorList>
            <person name="Schrottner P."/>
            <person name="Hartwich K."/>
            <person name="Bunk B."/>
            <person name="Schober I."/>
            <person name="Helbig S."/>
            <person name="Rudolph W.W."/>
            <person name="Gunzer F."/>
        </authorList>
    </citation>
    <scope>NUCLEOTIDE SEQUENCE [LARGE SCALE GENOMIC DNA]</scope>
    <source>
        <strain evidence="5 6">DSM 106044</strain>
    </source>
</reference>
<proteinExistence type="predicted"/>
<dbReference type="Proteomes" id="UP000306509">
    <property type="component" value="Unassembled WGS sequence"/>
</dbReference>
<dbReference type="RefSeq" id="WP_027293315.1">
    <property type="nucleotide sequence ID" value="NZ_CABMJZ010000079.1"/>
</dbReference>
<dbReference type="PANTHER" id="PTHR42756">
    <property type="entry name" value="TRANSCRIPTIONAL REGULATOR, MARR"/>
    <property type="match status" value="1"/>
</dbReference>
<dbReference type="InterPro" id="IPR011991">
    <property type="entry name" value="ArsR-like_HTH"/>
</dbReference>
<dbReference type="EMBL" id="QGQD01000062">
    <property type="protein sequence ID" value="TLC99888.1"/>
    <property type="molecule type" value="Genomic_DNA"/>
</dbReference>
<keyword evidence="2" id="KW-0238">DNA-binding</keyword>
<dbReference type="InterPro" id="IPR000835">
    <property type="entry name" value="HTH_MarR-typ"/>
</dbReference>
<organism evidence="5 6">
    <name type="scientific">Robinsoniella peoriensis</name>
    <dbReference type="NCBI Taxonomy" id="180332"/>
    <lineage>
        <taxon>Bacteria</taxon>
        <taxon>Bacillati</taxon>
        <taxon>Bacillota</taxon>
        <taxon>Clostridia</taxon>
        <taxon>Lachnospirales</taxon>
        <taxon>Lachnospiraceae</taxon>
        <taxon>Robinsoniella</taxon>
    </lineage>
</organism>